<dbReference type="Proteomes" id="UP000799772">
    <property type="component" value="Unassembled WGS sequence"/>
</dbReference>
<dbReference type="GO" id="GO:0004177">
    <property type="term" value="F:aminopeptidase activity"/>
    <property type="evidence" value="ECO:0007669"/>
    <property type="project" value="UniProtKB-KW"/>
</dbReference>
<comment type="similarity">
    <text evidence="2">Belongs to the peptidase S12 family.</text>
</comment>
<keyword evidence="1" id="KW-0378">Hydrolase</keyword>
<dbReference type="PANTHER" id="PTHR46825">
    <property type="entry name" value="D-ALANYL-D-ALANINE-CARBOXYPEPTIDASE/ENDOPEPTIDASE AMPH"/>
    <property type="match status" value="1"/>
</dbReference>
<dbReference type="InterPro" id="IPR012856">
    <property type="entry name" value="DAP_B_dom"/>
</dbReference>
<evidence type="ECO:0000259" key="3">
    <source>
        <dbReference type="Pfam" id="PF00144"/>
    </source>
</evidence>
<evidence type="ECO:0000313" key="5">
    <source>
        <dbReference type="EMBL" id="KAF2098805.1"/>
    </source>
</evidence>
<dbReference type="InterPro" id="IPR027279">
    <property type="entry name" value="D_amino_pept/lipop_sf"/>
</dbReference>
<gene>
    <name evidence="5" type="ORF">NA57DRAFT_76043</name>
</gene>
<proteinExistence type="inferred from homology"/>
<organism evidence="5 6">
    <name type="scientific">Rhizodiscina lignyota</name>
    <dbReference type="NCBI Taxonomy" id="1504668"/>
    <lineage>
        <taxon>Eukaryota</taxon>
        <taxon>Fungi</taxon>
        <taxon>Dikarya</taxon>
        <taxon>Ascomycota</taxon>
        <taxon>Pezizomycotina</taxon>
        <taxon>Dothideomycetes</taxon>
        <taxon>Pleosporomycetidae</taxon>
        <taxon>Aulographales</taxon>
        <taxon>Rhizodiscinaceae</taxon>
        <taxon>Rhizodiscina</taxon>
    </lineage>
</organism>
<dbReference type="Gene3D" id="3.40.710.10">
    <property type="entry name" value="DD-peptidase/beta-lactamase superfamily"/>
    <property type="match status" value="1"/>
</dbReference>
<keyword evidence="6" id="KW-1185">Reference proteome</keyword>
<dbReference type="AlphaFoldDB" id="A0A9P4IGE0"/>
<sequence length="534" mass="59244">MEEIIQLVPDAFRGPGGAAAVLKDGEVVARHVWGYADFEQRIPMSSQTQMPICSITKQMICRLLIDLEHSPPPAMAGSGGFKERLFEKLQDLLPEKLLHDNELTIDRLCDMQSGLRDYWALCMACGALPESRFSLSNDARQMIHWHKTFHFRPGSEFSYSNTNFYLLGHLIESVCNEPLGDLLTQRVFKPAGMTTALLCPDTSKLPSPCVGYEGDEQHGFVRAQNFIEWAGDAGIVASLDDMIAYERLFDLSWSKSDGPYRSIVEPRTFTDGTPARYRYGLVHGDVGNVSTVGHGGALRGFRSYRLYAKAERISVIVLFNHEANAAGAAEFILRKVLNIPKTPSLNLEASKEWMGSFLDSDTQLAVTIALDPTESGRLLITYAGHHPENVNLVTASRAESQDMVVTLQNNTLTVQRLKDNRVLDANRILDGQMQPTHSLQGVYYCEEIDSTFRCEGTGITLYGAFDGMFGRGPANLMKRLGEKVWTVACARGVDAPAPGDWTVVSQIDDNSHVVGLTIGCWLARRLIYKKLNSE</sequence>
<dbReference type="SUPFAM" id="SSF50886">
    <property type="entry name" value="D-aminopeptidase, middle and C-terminal domains"/>
    <property type="match status" value="1"/>
</dbReference>
<dbReference type="PANTHER" id="PTHR46825:SF9">
    <property type="entry name" value="BETA-LACTAMASE-RELATED DOMAIN-CONTAINING PROTEIN"/>
    <property type="match status" value="1"/>
</dbReference>
<dbReference type="NCBIfam" id="NF009622">
    <property type="entry name" value="PRK13128.1"/>
    <property type="match status" value="1"/>
</dbReference>
<dbReference type="EMBL" id="ML978126">
    <property type="protein sequence ID" value="KAF2098805.1"/>
    <property type="molecule type" value="Genomic_DNA"/>
</dbReference>
<feature type="domain" description="Beta-lactamase-related" evidence="3">
    <location>
        <begin position="14"/>
        <end position="325"/>
    </location>
</feature>
<reference evidence="5" key="1">
    <citation type="journal article" date="2020" name="Stud. Mycol.">
        <title>101 Dothideomycetes genomes: a test case for predicting lifestyles and emergence of pathogens.</title>
        <authorList>
            <person name="Haridas S."/>
            <person name="Albert R."/>
            <person name="Binder M."/>
            <person name="Bloem J."/>
            <person name="Labutti K."/>
            <person name="Salamov A."/>
            <person name="Andreopoulos B."/>
            <person name="Baker S."/>
            <person name="Barry K."/>
            <person name="Bills G."/>
            <person name="Bluhm B."/>
            <person name="Cannon C."/>
            <person name="Castanera R."/>
            <person name="Culley D."/>
            <person name="Daum C."/>
            <person name="Ezra D."/>
            <person name="Gonzalez J."/>
            <person name="Henrissat B."/>
            <person name="Kuo A."/>
            <person name="Liang C."/>
            <person name="Lipzen A."/>
            <person name="Lutzoni F."/>
            <person name="Magnuson J."/>
            <person name="Mondo S."/>
            <person name="Nolan M."/>
            <person name="Ohm R."/>
            <person name="Pangilinan J."/>
            <person name="Park H.-J."/>
            <person name="Ramirez L."/>
            <person name="Alfaro M."/>
            <person name="Sun H."/>
            <person name="Tritt A."/>
            <person name="Yoshinaga Y."/>
            <person name="Zwiers L.-H."/>
            <person name="Turgeon B."/>
            <person name="Goodwin S."/>
            <person name="Spatafora J."/>
            <person name="Crous P."/>
            <person name="Grigoriev I."/>
        </authorList>
    </citation>
    <scope>NUCLEOTIDE SEQUENCE</scope>
    <source>
        <strain evidence="5">CBS 133067</strain>
    </source>
</reference>
<name>A0A9P4IGE0_9PEZI</name>
<dbReference type="OrthoDB" id="5946976at2759"/>
<dbReference type="SUPFAM" id="SSF56601">
    <property type="entry name" value="beta-lactamase/transpeptidase-like"/>
    <property type="match status" value="1"/>
</dbReference>
<keyword evidence="1" id="KW-0645">Protease</keyword>
<evidence type="ECO:0000256" key="1">
    <source>
        <dbReference type="ARBA" id="ARBA00022438"/>
    </source>
</evidence>
<dbReference type="Pfam" id="PF07930">
    <property type="entry name" value="DAP_B"/>
    <property type="match status" value="1"/>
</dbReference>
<protein>
    <submittedName>
        <fullName evidence="5">Beta-lactamase/transpeptidase-like protein</fullName>
    </submittedName>
</protein>
<keyword evidence="1" id="KW-0031">Aminopeptidase</keyword>
<dbReference type="InterPro" id="IPR012338">
    <property type="entry name" value="Beta-lactam/transpept-like"/>
</dbReference>
<dbReference type="Gene3D" id="2.40.128.50">
    <property type="match status" value="2"/>
</dbReference>
<dbReference type="InterPro" id="IPR050491">
    <property type="entry name" value="AmpC-like"/>
</dbReference>
<evidence type="ECO:0000256" key="2">
    <source>
        <dbReference type="ARBA" id="ARBA00038215"/>
    </source>
</evidence>
<accession>A0A9P4IGE0</accession>
<comment type="caution">
    <text evidence="5">The sequence shown here is derived from an EMBL/GenBank/DDBJ whole genome shotgun (WGS) entry which is preliminary data.</text>
</comment>
<dbReference type="Pfam" id="PF00144">
    <property type="entry name" value="Beta-lactamase"/>
    <property type="match status" value="1"/>
</dbReference>
<evidence type="ECO:0000259" key="4">
    <source>
        <dbReference type="Pfam" id="PF07930"/>
    </source>
</evidence>
<evidence type="ECO:0000313" key="6">
    <source>
        <dbReference type="Proteomes" id="UP000799772"/>
    </source>
</evidence>
<dbReference type="InterPro" id="IPR001466">
    <property type="entry name" value="Beta-lactam-related"/>
</dbReference>
<feature type="domain" description="D-aminopeptidase" evidence="4">
    <location>
        <begin position="348"/>
        <end position="528"/>
    </location>
</feature>